<gene>
    <name evidence="5" type="ORF">ACFFRH_23200</name>
</gene>
<evidence type="ECO:0000313" key="6">
    <source>
        <dbReference type="Proteomes" id="UP001589610"/>
    </source>
</evidence>
<reference evidence="5 6" key="1">
    <citation type="submission" date="2024-09" db="EMBL/GenBank/DDBJ databases">
        <authorList>
            <person name="Sun Q."/>
            <person name="Mori K."/>
        </authorList>
    </citation>
    <scope>NUCLEOTIDE SEQUENCE [LARGE SCALE GENOMIC DNA]</scope>
    <source>
        <strain evidence="5 6">JCM 3028</strain>
    </source>
</reference>
<dbReference type="RefSeq" id="WP_344750286.1">
    <property type="nucleotide sequence ID" value="NZ_BAAAWW010000226.1"/>
</dbReference>
<accession>A0ABV5THC0</accession>
<keyword evidence="6" id="KW-1185">Reference proteome</keyword>
<evidence type="ECO:0000259" key="4">
    <source>
        <dbReference type="Pfam" id="PF16640"/>
    </source>
</evidence>
<evidence type="ECO:0000313" key="5">
    <source>
        <dbReference type="EMBL" id="MFB9678399.1"/>
    </source>
</evidence>
<dbReference type="Gene3D" id="2.60.40.10">
    <property type="entry name" value="Immunoglobulins"/>
    <property type="match status" value="1"/>
</dbReference>
<dbReference type="EMBL" id="JBHMBS010000011">
    <property type="protein sequence ID" value="MFB9678399.1"/>
    <property type="molecule type" value="Genomic_DNA"/>
</dbReference>
<dbReference type="InterPro" id="IPR013783">
    <property type="entry name" value="Ig-like_fold"/>
</dbReference>
<name>A0ABV5THC0_9ACTN</name>
<dbReference type="Pfam" id="PF16640">
    <property type="entry name" value="Big_3_5"/>
    <property type="match status" value="1"/>
</dbReference>
<keyword evidence="2" id="KW-0732">Signal</keyword>
<feature type="compositionally biased region" description="Gly residues" evidence="3">
    <location>
        <begin position="330"/>
        <end position="339"/>
    </location>
</feature>
<dbReference type="Pfam" id="PF11999">
    <property type="entry name" value="Ice_binding"/>
    <property type="match status" value="1"/>
</dbReference>
<dbReference type="InterPro" id="IPR021884">
    <property type="entry name" value="Ice-bd_prot"/>
</dbReference>
<organism evidence="5 6">
    <name type="scientific">Streptosporangium vulgare</name>
    <dbReference type="NCBI Taxonomy" id="46190"/>
    <lineage>
        <taxon>Bacteria</taxon>
        <taxon>Bacillati</taxon>
        <taxon>Actinomycetota</taxon>
        <taxon>Actinomycetes</taxon>
        <taxon>Streptosporangiales</taxon>
        <taxon>Streptosporangiaceae</taxon>
        <taxon>Streptosporangium</taxon>
    </lineage>
</organism>
<comment type="caution">
    <text evidence="5">The sequence shown here is derived from an EMBL/GenBank/DDBJ whole genome shotgun (WGS) entry which is preliminary data.</text>
</comment>
<feature type="region of interest" description="Disordered" evidence="3">
    <location>
        <begin position="318"/>
        <end position="379"/>
    </location>
</feature>
<comment type="similarity">
    <text evidence="1">Belongs to the ice-binding protein family.</text>
</comment>
<evidence type="ECO:0000256" key="1">
    <source>
        <dbReference type="ARBA" id="ARBA00005445"/>
    </source>
</evidence>
<evidence type="ECO:0000256" key="2">
    <source>
        <dbReference type="ARBA" id="ARBA00022729"/>
    </source>
</evidence>
<feature type="compositionally biased region" description="Basic residues" evidence="3">
    <location>
        <begin position="363"/>
        <end position="379"/>
    </location>
</feature>
<dbReference type="Proteomes" id="UP001589610">
    <property type="component" value="Unassembled WGS sequence"/>
</dbReference>
<feature type="domain" description="Bacterial Ig-like" evidence="4">
    <location>
        <begin position="233"/>
        <end position="308"/>
    </location>
</feature>
<evidence type="ECO:0000256" key="3">
    <source>
        <dbReference type="SAM" id="MobiDB-lite"/>
    </source>
</evidence>
<dbReference type="InterPro" id="IPR032109">
    <property type="entry name" value="Big_3_5"/>
</dbReference>
<sequence length="379" mass="38044">MNEPSPAAPLSLGAATDFAVLAGTTVVGTGATVITGEVGVSPGSTTAGFPPGVVAGAVYLDDSVAEQAQDDLAAAYDNAARRPGTASLPPQLGGTTVAPGVYNSISGAFQIGGELTLDGRGNPNALFVFRAPALVTAPASTVRLVNGAQACNVVWQVGGSVSLGAGSRFTGNVLALTSITTAGGTTVNGRLLARVGTVNLDATTVTRSACTALPQRKTTTKLAAFCDPESPGNLTLVATVTSPGPIAPVGPVEFFANGVRQDQFQSDAAGHAKLIVSKIPPRTHEFVAAFAGTNRLEPSASPVLTVAVGPEGICPAPAESPAGANATADPGGGSGGGPRGNKKNRTVITYPPNDRAFPAGKRDRGRHHHPRPGSHRRSR</sequence>
<proteinExistence type="inferred from homology"/>
<protein>
    <submittedName>
        <fullName evidence="5">Ice-binding family protein</fullName>
    </submittedName>
</protein>